<evidence type="ECO:0000259" key="7">
    <source>
        <dbReference type="Pfam" id="PF13890"/>
    </source>
</evidence>
<evidence type="ECO:0000256" key="3">
    <source>
        <dbReference type="ARBA" id="ARBA00015817"/>
    </source>
</evidence>
<gene>
    <name evidence="8" type="ORF">AB1Y20_018646</name>
</gene>
<protein>
    <recommendedName>
        <fullName evidence="3">Rab3 GTPase-activating protein catalytic subunit</fullName>
    </recommendedName>
</protein>
<dbReference type="GO" id="GO:0005096">
    <property type="term" value="F:GTPase activator activity"/>
    <property type="evidence" value="ECO:0007669"/>
    <property type="project" value="UniProtKB-KW"/>
</dbReference>
<name>A0AB34JPE1_PRYPA</name>
<feature type="region of interest" description="Disordered" evidence="6">
    <location>
        <begin position="115"/>
        <end position="135"/>
    </location>
</feature>
<dbReference type="GO" id="GO:0005737">
    <property type="term" value="C:cytoplasm"/>
    <property type="evidence" value="ECO:0007669"/>
    <property type="project" value="UniProtKB-SubCell"/>
</dbReference>
<keyword evidence="4" id="KW-0343">GTPase activation</keyword>
<dbReference type="InterPro" id="IPR026147">
    <property type="entry name" value="Rab3GAP1_conserved"/>
</dbReference>
<feature type="region of interest" description="Disordered" evidence="6">
    <location>
        <begin position="1"/>
        <end position="56"/>
    </location>
</feature>
<organism evidence="8 9">
    <name type="scientific">Prymnesium parvum</name>
    <name type="common">Toxic golden alga</name>
    <dbReference type="NCBI Taxonomy" id="97485"/>
    <lineage>
        <taxon>Eukaryota</taxon>
        <taxon>Haptista</taxon>
        <taxon>Haptophyta</taxon>
        <taxon>Prymnesiophyceae</taxon>
        <taxon>Prymnesiales</taxon>
        <taxon>Prymnesiaceae</taxon>
        <taxon>Prymnesium</taxon>
    </lineage>
</organism>
<evidence type="ECO:0000256" key="4">
    <source>
        <dbReference type="ARBA" id="ARBA00022468"/>
    </source>
</evidence>
<comment type="similarity">
    <text evidence="2">Belongs to the Rab3-GAP catalytic subunit family.</text>
</comment>
<reference evidence="8 9" key="1">
    <citation type="journal article" date="2024" name="Science">
        <title>Giant polyketide synthase enzymes in the biosynthesis of giant marine polyether toxins.</title>
        <authorList>
            <person name="Fallon T.R."/>
            <person name="Shende V.V."/>
            <person name="Wierzbicki I.H."/>
            <person name="Pendleton A.L."/>
            <person name="Watervoot N.F."/>
            <person name="Auber R.P."/>
            <person name="Gonzalez D.J."/>
            <person name="Wisecaver J.H."/>
            <person name="Moore B.S."/>
        </authorList>
    </citation>
    <scope>NUCLEOTIDE SEQUENCE [LARGE SCALE GENOMIC DNA]</scope>
    <source>
        <strain evidence="8 9">12B1</strain>
    </source>
</reference>
<dbReference type="InterPro" id="IPR045700">
    <property type="entry name" value="Rab3GAP1"/>
</dbReference>
<evidence type="ECO:0000256" key="2">
    <source>
        <dbReference type="ARBA" id="ARBA00008856"/>
    </source>
</evidence>
<dbReference type="Pfam" id="PF13890">
    <property type="entry name" value="Rab3-GTPase_cat"/>
    <property type="match status" value="1"/>
</dbReference>
<proteinExistence type="inferred from homology"/>
<feature type="domain" description="Rab3GAP catalytic subunit conserved" evidence="7">
    <location>
        <begin position="765"/>
        <end position="928"/>
    </location>
</feature>
<dbReference type="PANTHER" id="PTHR21422:SF9">
    <property type="entry name" value="RAB3 GTPASE-ACTIVATING PROTEIN CATALYTIC SUBUNIT"/>
    <property type="match status" value="1"/>
</dbReference>
<feature type="region of interest" description="Disordered" evidence="6">
    <location>
        <begin position="839"/>
        <end position="882"/>
    </location>
</feature>
<sequence length="1120" mass="118402">MVEGLPAPHEHSDLSRDAPESSGNQHAPVNDAHTSRPLAFLPLDQRRPPASPLQHGVSIVDAEGSQCEVGDTQAVVGGSEVVVGDIQADEGDSDVVVRDTQAEVGDSEVVVGDTQAEEKDSEVVVGSTHADEGDSDLVVGATQADEGDSQGNEGDAQVLVGDTHADEGDSEVVVGGTQADEGDSQGNEGDAQVLVGDTHADEGDSEVEVEHSQAGVGSSQVEVEHSGVNAEDSQVDAGGSHVDAGGSRLNTVPIDAAASTLDAGRLAAAQPIVRSSHTQASTDDADDDLLEIKDFSVATPWEAFIAAIEEGVRIWTRDGSSADGIVTVPVEHLQQHFALSLHGDPNAPPLEAAHSSPATVHGLPKFMREMLHPEGELRGVAFTNDVEERVRRWFGVHAFVMLAPSNGKPLDGSMMALAQGALNVALANCACQLPGFVLHEPDATNVCGRAHCSSAGAHALSCRFDVDIFPSAPAQCAHVAGLVAFFANKVWRTGLRGAFPSGICLAAKHTYVLSTWPPWAPPLLGAEAGLQLPLGSKSDPLPQLLLSTCWPPACLRAVDESDAADGPPETAPDWLLSQLPRSLPEAGALSEAVRALLEGWGEVVDEAAASGGAEWSAAGALAAVCSPLTKPEVRAMMGHVLAPSAAEASLGLLHRLAVAALGSRRRLRRQPASAMPCALLQLWQAAVDEARLRCERLETLPHVPATPPPAAAPLVQRRLQMLNCCVCRKRAAEPPAGGERAGEAAGEAGGGRVGACRPLEYFAAKDGARLWAPYTQEPLPWSEESLGDEQEARRGEGEDAPRHTSVRLQSAHLKSDMQAFKAANPSAVLEDFVRWHSPHDWSEGSSDEDATHGEPAEAAEAADEKARRSRRPTDTSGRVRKGRLSARMREPHNLWAELWEAALPVPAAQQRPLFDADREGQIVLHQLEVLSVHALLPQLVQAAIESVCSLVTNSPLLALAGDAATAHVAALMETGLAADAQPADWSARIMPSLEALEQSLATAASVRSKLPLDRPGSTIFVRNLIDGQSEVRIPRRLREDFEQPLLAAAARPSFWGLSTSLEPEVSEYVLHTLAARPSAEAVPCAHRMYVGHSRSSNDRKWRLAIALSSDCDVWEYDGPT</sequence>
<evidence type="ECO:0000313" key="8">
    <source>
        <dbReference type="EMBL" id="KAL1523716.1"/>
    </source>
</evidence>
<dbReference type="EMBL" id="JBGBPQ010000005">
    <property type="protein sequence ID" value="KAL1523716.1"/>
    <property type="molecule type" value="Genomic_DNA"/>
</dbReference>
<comment type="subcellular location">
    <subcellularLocation>
        <location evidence="1">Cytoplasm</location>
    </subcellularLocation>
</comment>
<keyword evidence="5" id="KW-0963">Cytoplasm</keyword>
<keyword evidence="9" id="KW-1185">Reference proteome</keyword>
<feature type="region of interest" description="Disordered" evidence="6">
    <location>
        <begin position="779"/>
        <end position="805"/>
    </location>
</feature>
<evidence type="ECO:0000256" key="6">
    <source>
        <dbReference type="SAM" id="MobiDB-lite"/>
    </source>
</evidence>
<accession>A0AB34JPE1</accession>
<comment type="caution">
    <text evidence="8">The sequence shown here is derived from an EMBL/GenBank/DDBJ whole genome shotgun (WGS) entry which is preliminary data.</text>
</comment>
<feature type="compositionally biased region" description="Basic and acidic residues" evidence="6">
    <location>
        <begin position="8"/>
        <end position="19"/>
    </location>
</feature>
<evidence type="ECO:0000256" key="1">
    <source>
        <dbReference type="ARBA" id="ARBA00004496"/>
    </source>
</evidence>
<evidence type="ECO:0000313" key="9">
    <source>
        <dbReference type="Proteomes" id="UP001515480"/>
    </source>
</evidence>
<feature type="compositionally biased region" description="Basic and acidic residues" evidence="6">
    <location>
        <begin position="790"/>
        <end position="802"/>
    </location>
</feature>
<feature type="region of interest" description="Disordered" evidence="6">
    <location>
        <begin position="201"/>
        <end position="225"/>
    </location>
</feature>
<dbReference type="AlphaFoldDB" id="A0AB34JPE1"/>
<evidence type="ECO:0000256" key="5">
    <source>
        <dbReference type="ARBA" id="ARBA00022490"/>
    </source>
</evidence>
<dbReference type="PANTHER" id="PTHR21422">
    <property type="entry name" value="RAB3 GTPASE-ACTIVATING PROTEIN CATALYTIC SUBUNIT"/>
    <property type="match status" value="1"/>
</dbReference>
<dbReference type="Proteomes" id="UP001515480">
    <property type="component" value="Unassembled WGS sequence"/>
</dbReference>